<feature type="compositionally biased region" description="Low complexity" evidence="1">
    <location>
        <begin position="9"/>
        <end position="35"/>
    </location>
</feature>
<dbReference type="Proteomes" id="UP001164743">
    <property type="component" value="Chromosome 1A"/>
</dbReference>
<reference evidence="2" key="1">
    <citation type="submission" date="2022-10" db="EMBL/GenBank/DDBJ databases">
        <title>Puccinia triticina Genome sequencing and assembly.</title>
        <authorList>
            <person name="Li C."/>
        </authorList>
    </citation>
    <scope>NUCLEOTIDE SEQUENCE</scope>
    <source>
        <strain evidence="2">Pt15</strain>
    </source>
</reference>
<name>A0ABY7CBV0_9BASI</name>
<evidence type="ECO:0000313" key="2">
    <source>
        <dbReference type="EMBL" id="WAQ81350.1"/>
    </source>
</evidence>
<feature type="region of interest" description="Disordered" evidence="1">
    <location>
        <begin position="75"/>
        <end position="112"/>
    </location>
</feature>
<evidence type="ECO:0000256" key="1">
    <source>
        <dbReference type="SAM" id="MobiDB-lite"/>
    </source>
</evidence>
<proteinExistence type="predicted"/>
<dbReference type="GeneID" id="77806639"/>
<sequence length="176" mass="18609">MTPSCSWLPSHSSTFSGPVSPSSPASAPSASSSAPAAWATLPSSSPIINHNTLFSFSTQLAKPLDCLPPPTLLPIPSSDLQIPSATNTNTSTDKFEKKDRTPSFTSPSHSLPAHPCLLAPPIVSPKIATRTSLAPEASPKSVTPPSHRNKALYVYLSFQPFAYLLPSLYLLAHTHP</sequence>
<accession>A0ABY7CBV0</accession>
<dbReference type="RefSeq" id="XP_053016905.1">
    <property type="nucleotide sequence ID" value="XM_053165744.1"/>
</dbReference>
<feature type="region of interest" description="Disordered" evidence="1">
    <location>
        <begin position="1"/>
        <end position="35"/>
    </location>
</feature>
<keyword evidence="3" id="KW-1185">Reference proteome</keyword>
<feature type="compositionally biased region" description="Polar residues" evidence="1">
    <location>
        <begin position="81"/>
        <end position="92"/>
    </location>
</feature>
<gene>
    <name evidence="2" type="ORF">PtA15_1A690</name>
</gene>
<organism evidence="2 3">
    <name type="scientific">Puccinia triticina</name>
    <dbReference type="NCBI Taxonomy" id="208348"/>
    <lineage>
        <taxon>Eukaryota</taxon>
        <taxon>Fungi</taxon>
        <taxon>Dikarya</taxon>
        <taxon>Basidiomycota</taxon>
        <taxon>Pucciniomycotina</taxon>
        <taxon>Pucciniomycetes</taxon>
        <taxon>Pucciniales</taxon>
        <taxon>Pucciniaceae</taxon>
        <taxon>Puccinia</taxon>
    </lineage>
</organism>
<evidence type="ECO:0000313" key="3">
    <source>
        <dbReference type="Proteomes" id="UP001164743"/>
    </source>
</evidence>
<dbReference type="EMBL" id="CP110421">
    <property type="protein sequence ID" value="WAQ81350.1"/>
    <property type="molecule type" value="Genomic_DNA"/>
</dbReference>
<evidence type="ECO:0008006" key="4">
    <source>
        <dbReference type="Google" id="ProtNLM"/>
    </source>
</evidence>
<protein>
    <recommendedName>
        <fullName evidence="4">REJ domain-containing protein</fullName>
    </recommendedName>
</protein>